<name>A0A4C1WDQ8_EUMVA</name>
<gene>
    <name evidence="2" type="ORF">EVAR_27988_1</name>
</gene>
<organism evidence="2 3">
    <name type="scientific">Eumeta variegata</name>
    <name type="common">Bagworm moth</name>
    <name type="synonym">Eumeta japonica</name>
    <dbReference type="NCBI Taxonomy" id="151549"/>
    <lineage>
        <taxon>Eukaryota</taxon>
        <taxon>Metazoa</taxon>
        <taxon>Ecdysozoa</taxon>
        <taxon>Arthropoda</taxon>
        <taxon>Hexapoda</taxon>
        <taxon>Insecta</taxon>
        <taxon>Pterygota</taxon>
        <taxon>Neoptera</taxon>
        <taxon>Endopterygota</taxon>
        <taxon>Lepidoptera</taxon>
        <taxon>Glossata</taxon>
        <taxon>Ditrysia</taxon>
        <taxon>Tineoidea</taxon>
        <taxon>Psychidae</taxon>
        <taxon>Oiketicinae</taxon>
        <taxon>Eumeta</taxon>
    </lineage>
</organism>
<accession>A0A4C1WDQ8</accession>
<feature type="compositionally biased region" description="Basic and acidic residues" evidence="1">
    <location>
        <begin position="196"/>
        <end position="205"/>
    </location>
</feature>
<proteinExistence type="predicted"/>
<reference evidence="2 3" key="1">
    <citation type="journal article" date="2019" name="Commun. Biol.">
        <title>The bagworm genome reveals a unique fibroin gene that provides high tensile strength.</title>
        <authorList>
            <person name="Kono N."/>
            <person name="Nakamura H."/>
            <person name="Ohtoshi R."/>
            <person name="Tomita M."/>
            <person name="Numata K."/>
            <person name="Arakawa K."/>
        </authorList>
    </citation>
    <scope>NUCLEOTIDE SEQUENCE [LARGE SCALE GENOMIC DNA]</scope>
</reference>
<protein>
    <submittedName>
        <fullName evidence="2">Uncharacterized protein</fullName>
    </submittedName>
</protein>
<dbReference type="AlphaFoldDB" id="A0A4C1WDQ8"/>
<keyword evidence="3" id="KW-1185">Reference proteome</keyword>
<dbReference type="EMBL" id="BGZK01000527">
    <property type="protein sequence ID" value="GBP48602.1"/>
    <property type="molecule type" value="Genomic_DNA"/>
</dbReference>
<evidence type="ECO:0000313" key="2">
    <source>
        <dbReference type="EMBL" id="GBP48602.1"/>
    </source>
</evidence>
<comment type="caution">
    <text evidence="2">The sequence shown here is derived from an EMBL/GenBank/DDBJ whole genome shotgun (WGS) entry which is preliminary data.</text>
</comment>
<evidence type="ECO:0000313" key="3">
    <source>
        <dbReference type="Proteomes" id="UP000299102"/>
    </source>
</evidence>
<dbReference type="Proteomes" id="UP000299102">
    <property type="component" value="Unassembled WGS sequence"/>
</dbReference>
<feature type="region of interest" description="Disordered" evidence="1">
    <location>
        <begin position="191"/>
        <end position="212"/>
    </location>
</feature>
<sequence length="212" mass="23266">MPPLHHRPTLPILDNYNRVEETIACSGPCLGRIVDYGRVVGFRANIKVNYAYLRARIYTIAELSVPPRPHFTSAGLRSRRPDSGAITFAGPITAAGRAGLLLGVRFKCRRTRGAARPDFYGRSRPPVADTHSASRAADQRLAIGSNASSTHDEWQLTDARAVRRLITTSRVRAFARDPACLDVERIPSCSVSTGHAVDDDSDSRPNLDSIYI</sequence>
<evidence type="ECO:0000256" key="1">
    <source>
        <dbReference type="SAM" id="MobiDB-lite"/>
    </source>
</evidence>